<sequence length="160" mass="19345">MNSMEKDNRNTQKFQKSLNETLEEKERLKNILSSTKTESSLIKSRIESAIEELRKINEEIQDIQIKKKLLIKKQDIRRQREQKAQKDLLSLLSNKQKIEHLIKVERENSLDERIRQLQECIKYSEDHWIFRYFNDKNYETEPQKEVIEGNETVLIENKQI</sequence>
<accession>A0A3Q0KRD1</accession>
<keyword evidence="1" id="KW-0175">Coiled coil</keyword>
<dbReference type="Proteomes" id="UP000008854">
    <property type="component" value="Unassembled WGS sequence"/>
</dbReference>
<reference evidence="3" key="2">
    <citation type="submission" date="2018-12" db="UniProtKB">
        <authorList>
            <consortium name="WormBaseParasite"/>
        </authorList>
    </citation>
    <scope>IDENTIFICATION</scope>
    <source>
        <strain evidence="3">Puerto Rican</strain>
    </source>
</reference>
<feature type="coiled-coil region" evidence="1">
    <location>
        <begin position="18"/>
        <end position="86"/>
    </location>
</feature>
<protein>
    <submittedName>
        <fullName evidence="3">Uncharacterized protein</fullName>
    </submittedName>
</protein>
<evidence type="ECO:0000313" key="2">
    <source>
        <dbReference type="Proteomes" id="UP000008854"/>
    </source>
</evidence>
<dbReference type="WBParaSite" id="Smp_161060.1">
    <property type="protein sequence ID" value="Smp_161060.1"/>
    <property type="gene ID" value="Smp_161060"/>
</dbReference>
<keyword evidence="2" id="KW-1185">Reference proteome</keyword>
<dbReference type="AlphaFoldDB" id="A0A3Q0KRD1"/>
<dbReference type="InParanoid" id="A0A3Q0KRD1"/>
<reference evidence="2" key="1">
    <citation type="journal article" date="2012" name="PLoS Negl. Trop. Dis.">
        <title>A systematically improved high quality genome and transcriptome of the human blood fluke Schistosoma mansoni.</title>
        <authorList>
            <person name="Protasio A.V."/>
            <person name="Tsai I.J."/>
            <person name="Babbage A."/>
            <person name="Nichol S."/>
            <person name="Hunt M."/>
            <person name="Aslett M.A."/>
            <person name="De Silva N."/>
            <person name="Velarde G.S."/>
            <person name="Anderson T.J."/>
            <person name="Clark R.C."/>
            <person name="Davidson C."/>
            <person name="Dillon G.P."/>
            <person name="Holroyd N.E."/>
            <person name="LoVerde P.T."/>
            <person name="Lloyd C."/>
            <person name="McQuillan J."/>
            <person name="Oliveira G."/>
            <person name="Otto T.D."/>
            <person name="Parker-Manuel S.J."/>
            <person name="Quail M.A."/>
            <person name="Wilson R.A."/>
            <person name="Zerlotini A."/>
            <person name="Dunne D.W."/>
            <person name="Berriman M."/>
        </authorList>
    </citation>
    <scope>NUCLEOTIDE SEQUENCE [LARGE SCALE GENOMIC DNA]</scope>
    <source>
        <strain evidence="2">Puerto Rican</strain>
    </source>
</reference>
<evidence type="ECO:0000256" key="1">
    <source>
        <dbReference type="SAM" id="Coils"/>
    </source>
</evidence>
<name>A0A3Q0KRD1_SCHMA</name>
<evidence type="ECO:0000313" key="3">
    <source>
        <dbReference type="WBParaSite" id="Smp_161060.1"/>
    </source>
</evidence>
<organism evidence="2 3">
    <name type="scientific">Schistosoma mansoni</name>
    <name type="common">Blood fluke</name>
    <dbReference type="NCBI Taxonomy" id="6183"/>
    <lineage>
        <taxon>Eukaryota</taxon>
        <taxon>Metazoa</taxon>
        <taxon>Spiralia</taxon>
        <taxon>Lophotrochozoa</taxon>
        <taxon>Platyhelminthes</taxon>
        <taxon>Trematoda</taxon>
        <taxon>Digenea</taxon>
        <taxon>Strigeidida</taxon>
        <taxon>Schistosomatoidea</taxon>
        <taxon>Schistosomatidae</taxon>
        <taxon>Schistosoma</taxon>
    </lineage>
</organism>
<proteinExistence type="predicted"/>